<reference evidence="2" key="1">
    <citation type="submission" date="2022-08" db="UniProtKB">
        <authorList>
            <consortium name="EnsemblMetazoa"/>
        </authorList>
    </citation>
    <scope>IDENTIFICATION</scope>
</reference>
<proteinExistence type="predicted"/>
<sequence length="197" mass="21921">MVGLLPEGLCYLDEREVHRPHHDEAEQPAVGARDEPQERDGSADQTQQIDCLVTVAQPDEGRELEQAEPLLQCAVRQYAARRQNAPIAVQSCVEGEEMYPRRRLHPLLLPIATVPGPIEAGRRTKLRHFAIHQRVAIVRLDVAAVGLRRHVELGRTVVAHGERVDDGDAIVAPLVHAVRVAGDDVTVQLDRYLQCLQ</sequence>
<evidence type="ECO:0000313" key="2">
    <source>
        <dbReference type="EnsemblMetazoa" id="ACOM032185-PA.1"/>
    </source>
</evidence>
<evidence type="ECO:0000256" key="1">
    <source>
        <dbReference type="SAM" id="MobiDB-lite"/>
    </source>
</evidence>
<protein>
    <submittedName>
        <fullName evidence="2">Uncharacterized protein</fullName>
    </submittedName>
</protein>
<organism evidence="2">
    <name type="scientific">Anopheles coluzzii</name>
    <name type="common">African malaria mosquito</name>
    <dbReference type="NCBI Taxonomy" id="1518534"/>
    <lineage>
        <taxon>Eukaryota</taxon>
        <taxon>Metazoa</taxon>
        <taxon>Ecdysozoa</taxon>
        <taxon>Arthropoda</taxon>
        <taxon>Hexapoda</taxon>
        <taxon>Insecta</taxon>
        <taxon>Pterygota</taxon>
        <taxon>Neoptera</taxon>
        <taxon>Endopterygota</taxon>
        <taxon>Diptera</taxon>
        <taxon>Nematocera</taxon>
        <taxon>Culicoidea</taxon>
        <taxon>Culicidae</taxon>
        <taxon>Anophelinae</taxon>
        <taxon>Anopheles</taxon>
    </lineage>
</organism>
<feature type="compositionally biased region" description="Basic and acidic residues" evidence="1">
    <location>
        <begin position="15"/>
        <end position="25"/>
    </location>
</feature>
<dbReference type="Proteomes" id="UP000075882">
    <property type="component" value="Unassembled WGS sequence"/>
</dbReference>
<feature type="region of interest" description="Disordered" evidence="1">
    <location>
        <begin position="15"/>
        <end position="47"/>
    </location>
</feature>
<dbReference type="AlphaFoldDB" id="A0A8W7PIC1"/>
<accession>A0A8W7PIC1</accession>
<dbReference type="EnsemblMetazoa" id="ACOM032185-RA">
    <property type="protein sequence ID" value="ACOM032185-PA.1"/>
    <property type="gene ID" value="ACOM032185"/>
</dbReference>
<name>A0A8W7PIC1_ANOCL</name>
<feature type="compositionally biased region" description="Basic and acidic residues" evidence="1">
    <location>
        <begin position="32"/>
        <end position="42"/>
    </location>
</feature>